<evidence type="ECO:0008006" key="3">
    <source>
        <dbReference type="Google" id="ProtNLM"/>
    </source>
</evidence>
<keyword evidence="2" id="KW-1185">Reference proteome</keyword>
<dbReference type="Proteomes" id="UP000679950">
    <property type="component" value="Unassembled WGS sequence"/>
</dbReference>
<evidence type="ECO:0000313" key="1">
    <source>
        <dbReference type="EMBL" id="GIN59360.1"/>
    </source>
</evidence>
<protein>
    <recommendedName>
        <fullName evidence="3">DUF3800 domain-containing protein</fullName>
    </recommendedName>
</protein>
<proteinExistence type="predicted"/>
<name>A0ABQ4KN41_9BACI</name>
<evidence type="ECO:0000313" key="2">
    <source>
        <dbReference type="Proteomes" id="UP000679950"/>
    </source>
</evidence>
<sequence>MPTDKAISKPTNVQIFYDESGKQHEKIHFMGAILIPSRVYKEKNNHPELNSLIKEGSSPIHFTDYNGYGKSPERFKKLVSLALEHTAGMQFNVINYNISKIENIAHPIKPILDDIVPMTIYNKLPERLIYGLLRKYGQHAYLDAMIHIEEDSSYNRESNSGPDKTPAINSKDLRDTLLYQLNIQAVYRNESYKVSSVNFLTKRQEYGIELTDTLLGITRFIIENSLKDSSRINAKRKLIIELLETTNLKKFLLKNTRYYEWHYSDQLRPIPFSTYLNLFISTHV</sequence>
<dbReference type="EMBL" id="BORB01000042">
    <property type="protein sequence ID" value="GIN59360.1"/>
    <property type="molecule type" value="Genomic_DNA"/>
</dbReference>
<organism evidence="1 2">
    <name type="scientific">Lederbergia ruris</name>
    <dbReference type="NCBI Taxonomy" id="217495"/>
    <lineage>
        <taxon>Bacteria</taxon>
        <taxon>Bacillati</taxon>
        <taxon>Bacillota</taxon>
        <taxon>Bacilli</taxon>
        <taxon>Bacillales</taxon>
        <taxon>Bacillaceae</taxon>
        <taxon>Lederbergia</taxon>
    </lineage>
</organism>
<dbReference type="RefSeq" id="WP_212967225.1">
    <property type="nucleotide sequence ID" value="NZ_BORB01000042.1"/>
</dbReference>
<gene>
    <name evidence="1" type="ORF">J8TS2_36790</name>
</gene>
<reference evidence="1 2" key="1">
    <citation type="submission" date="2021-03" db="EMBL/GenBank/DDBJ databases">
        <title>Antimicrobial resistance genes in bacteria isolated from Japanese honey, and their potential for conferring macrolide and lincosamide resistance in the American foulbrood pathogen Paenibacillus larvae.</title>
        <authorList>
            <person name="Okamoto M."/>
            <person name="Kumagai M."/>
            <person name="Kanamori H."/>
            <person name="Takamatsu D."/>
        </authorList>
    </citation>
    <scope>NUCLEOTIDE SEQUENCE [LARGE SCALE GENOMIC DNA]</scope>
    <source>
        <strain evidence="1 2">J8TS2</strain>
    </source>
</reference>
<accession>A0ABQ4KN41</accession>
<comment type="caution">
    <text evidence="1">The sequence shown here is derived from an EMBL/GenBank/DDBJ whole genome shotgun (WGS) entry which is preliminary data.</text>
</comment>